<proteinExistence type="predicted"/>
<dbReference type="EMBL" id="MHTV01000042">
    <property type="protein sequence ID" value="OHA65744.1"/>
    <property type="molecule type" value="Genomic_DNA"/>
</dbReference>
<evidence type="ECO:0000313" key="7">
    <source>
        <dbReference type="Proteomes" id="UP000178092"/>
    </source>
</evidence>
<dbReference type="InterPro" id="IPR050301">
    <property type="entry name" value="NTE"/>
</dbReference>
<name>A0A1G2QYN6_9BACT</name>
<keyword evidence="1 4" id="KW-0378">Hydrolase</keyword>
<dbReference type="AlphaFoldDB" id="A0A1G2QYN6"/>
<feature type="short sequence motif" description="GXSXG" evidence="4">
    <location>
        <begin position="39"/>
        <end position="43"/>
    </location>
</feature>
<dbReference type="SUPFAM" id="SSF52151">
    <property type="entry name" value="FabD/lysophospholipase-like"/>
    <property type="match status" value="1"/>
</dbReference>
<feature type="active site" description="Nucleophile" evidence="4">
    <location>
        <position position="41"/>
    </location>
</feature>
<comment type="caution">
    <text evidence="6">The sequence shown here is derived from an EMBL/GenBank/DDBJ whole genome shotgun (WGS) entry which is preliminary data.</text>
</comment>
<evidence type="ECO:0000256" key="1">
    <source>
        <dbReference type="ARBA" id="ARBA00022801"/>
    </source>
</evidence>
<dbReference type="Pfam" id="PF01734">
    <property type="entry name" value="Patatin"/>
    <property type="match status" value="1"/>
</dbReference>
<dbReference type="PANTHER" id="PTHR14226:SF29">
    <property type="entry name" value="NEUROPATHY TARGET ESTERASE SWS"/>
    <property type="match status" value="1"/>
</dbReference>
<dbReference type="GO" id="GO:0016787">
    <property type="term" value="F:hydrolase activity"/>
    <property type="evidence" value="ECO:0007669"/>
    <property type="project" value="UniProtKB-UniRule"/>
</dbReference>
<dbReference type="GO" id="GO:0016042">
    <property type="term" value="P:lipid catabolic process"/>
    <property type="evidence" value="ECO:0007669"/>
    <property type="project" value="UniProtKB-UniRule"/>
</dbReference>
<feature type="short sequence motif" description="GXGXXG" evidence="4">
    <location>
        <begin position="12"/>
        <end position="17"/>
    </location>
</feature>
<dbReference type="Proteomes" id="UP000178092">
    <property type="component" value="Unassembled WGS sequence"/>
</dbReference>
<dbReference type="Gene3D" id="3.40.1090.10">
    <property type="entry name" value="Cytosolic phospholipase A2 catalytic domain"/>
    <property type="match status" value="2"/>
</dbReference>
<reference evidence="6 7" key="1">
    <citation type="journal article" date="2016" name="Nat. Commun.">
        <title>Thousands of microbial genomes shed light on interconnected biogeochemical processes in an aquifer system.</title>
        <authorList>
            <person name="Anantharaman K."/>
            <person name="Brown C.T."/>
            <person name="Hug L.A."/>
            <person name="Sharon I."/>
            <person name="Castelle C.J."/>
            <person name="Probst A.J."/>
            <person name="Thomas B.C."/>
            <person name="Singh A."/>
            <person name="Wilkins M.J."/>
            <person name="Karaoz U."/>
            <person name="Brodie E.L."/>
            <person name="Williams K.H."/>
            <person name="Hubbard S.S."/>
            <person name="Banfield J.F."/>
        </authorList>
    </citation>
    <scope>NUCLEOTIDE SEQUENCE [LARGE SCALE GENOMIC DNA]</scope>
</reference>
<evidence type="ECO:0000256" key="3">
    <source>
        <dbReference type="ARBA" id="ARBA00023098"/>
    </source>
</evidence>
<evidence type="ECO:0000256" key="4">
    <source>
        <dbReference type="PROSITE-ProRule" id="PRU01161"/>
    </source>
</evidence>
<gene>
    <name evidence="6" type="ORF">A3C04_02405</name>
</gene>
<feature type="short sequence motif" description="DGA/G" evidence="4">
    <location>
        <begin position="152"/>
        <end position="154"/>
    </location>
</feature>
<evidence type="ECO:0000256" key="2">
    <source>
        <dbReference type="ARBA" id="ARBA00022963"/>
    </source>
</evidence>
<evidence type="ECO:0000259" key="5">
    <source>
        <dbReference type="PROSITE" id="PS51635"/>
    </source>
</evidence>
<organism evidence="6 7">
    <name type="scientific">Candidatus Wildermuthbacteria bacterium RIFCSPHIGHO2_02_FULL_45_25</name>
    <dbReference type="NCBI Taxonomy" id="1802450"/>
    <lineage>
        <taxon>Bacteria</taxon>
        <taxon>Candidatus Wildermuthiibacteriota</taxon>
    </lineage>
</organism>
<dbReference type="InterPro" id="IPR002641">
    <property type="entry name" value="PNPLA_dom"/>
</dbReference>
<feature type="domain" description="PNPLA" evidence="5">
    <location>
        <begin position="8"/>
        <end position="165"/>
    </location>
</feature>
<protein>
    <recommendedName>
        <fullName evidence="5">PNPLA domain-containing protein</fullName>
    </recommendedName>
</protein>
<dbReference type="PROSITE" id="PS51635">
    <property type="entry name" value="PNPLA"/>
    <property type="match status" value="1"/>
</dbReference>
<feature type="active site" description="Proton acceptor" evidence="4">
    <location>
        <position position="152"/>
    </location>
</feature>
<dbReference type="InterPro" id="IPR016035">
    <property type="entry name" value="Acyl_Trfase/lysoPLipase"/>
</dbReference>
<keyword evidence="2 4" id="KW-0442">Lipid degradation</keyword>
<accession>A0A1G2QYN6</accession>
<dbReference type="PANTHER" id="PTHR14226">
    <property type="entry name" value="NEUROPATHY TARGET ESTERASE/SWISS CHEESE D.MELANOGASTER"/>
    <property type="match status" value="1"/>
</dbReference>
<sequence>MHRTQIGLALGGGGARGFAHIGVLQALEQADIEIRCLSGTSMGAVIAAGYAHKKDLKRLEKHVLDFAYLDFIKYHNRNISIDIHKLIAYFDDYLENSDFSELQIPLQILTADLKEMRGFVINQGKVSRAIAAACTAPYIQKPIQYGNRLLVDGGVLSDVPIELVDNPIIDMIIGVKVASKHPRDERDDFSMNKLQKLMISKFPLLSFLWHKQISAYMRHSKRIVHNELAQLRIAMVKKPLVLIEPELGDMSTFSFDQADKAIEAGYIATIKALPTLRSADYSNRANQEVLRSSF</sequence>
<keyword evidence="3 4" id="KW-0443">Lipid metabolism</keyword>
<evidence type="ECO:0000313" key="6">
    <source>
        <dbReference type="EMBL" id="OHA65744.1"/>
    </source>
</evidence>